<comment type="similarity">
    <text evidence="1">Belongs to the universal ribosomal protein uS4 family.</text>
</comment>
<sequence length="439" mass="49212">MVKPRKLHSLKRPKVRQSWNKYNLYNISQLRPPRLGERTGDTYFQQKWKAKGLLRAYHGEHVVERKWARMFSRRLLGVSSTSPDYLARNDGSEMARGKGFGLATPPKNAPQNKDGAATPYMQMTFAPMERRLDVAVFRAMFASSARQAAQFCIHGGVKVNGKVMPFPSYQLNPGDMFQVDPERVLYATGLPKHGTKPRRQRGQNRRAKASGEEEAVEETAAAEEEATAEEAAEQDPETTDVAAAEKQDLAPTKQEIQGLIKQAKEVLSEQKLTVAQKRRVRDFIKQSKPLLGKTGRANADPAEILEQLATMVSGLKVEDGSADAAAAAAEEEAAESSTGRKKELSVADLTPEEKDRLRELIAKEQENPHDPSKPYLTPWKPRPYMAPFAFIPQYLEVNQSICSAVYLRHPVARHGSAEVPTPYDQNTNQLAFNWYLQRK</sequence>
<accession>A0A136JDT5</accession>
<name>A0A136JDT5_9PEZI</name>
<dbReference type="Pfam" id="PF01479">
    <property type="entry name" value="S4"/>
    <property type="match status" value="1"/>
</dbReference>
<evidence type="ECO:0000256" key="2">
    <source>
        <dbReference type="ARBA" id="ARBA00022730"/>
    </source>
</evidence>
<proteinExistence type="inferred from homology"/>
<dbReference type="InParanoid" id="A0A136JDT5"/>
<gene>
    <name evidence="9" type="ORF">Micbo1qcDRAFT_192352</name>
</gene>
<feature type="region of interest" description="Disordered" evidence="7">
    <location>
        <begin position="188"/>
        <end position="242"/>
    </location>
</feature>
<evidence type="ECO:0000256" key="3">
    <source>
        <dbReference type="ARBA" id="ARBA00022884"/>
    </source>
</evidence>
<dbReference type="InterPro" id="IPR002942">
    <property type="entry name" value="S4_RNA-bd"/>
</dbReference>
<dbReference type="SUPFAM" id="SSF55174">
    <property type="entry name" value="Alpha-L RNA-binding motif"/>
    <property type="match status" value="1"/>
</dbReference>
<dbReference type="InterPro" id="IPR036986">
    <property type="entry name" value="S4_RNA-bd_sf"/>
</dbReference>
<evidence type="ECO:0000313" key="10">
    <source>
        <dbReference type="Proteomes" id="UP000070501"/>
    </source>
</evidence>
<dbReference type="GO" id="GO:0019843">
    <property type="term" value="F:rRNA binding"/>
    <property type="evidence" value="ECO:0007669"/>
    <property type="project" value="UniProtKB-KW"/>
</dbReference>
<dbReference type="InterPro" id="IPR022801">
    <property type="entry name" value="Ribosomal_uS4"/>
</dbReference>
<evidence type="ECO:0000256" key="1">
    <source>
        <dbReference type="ARBA" id="ARBA00007465"/>
    </source>
</evidence>
<dbReference type="STRING" id="196109.A0A136JDT5"/>
<evidence type="ECO:0000313" key="9">
    <source>
        <dbReference type="EMBL" id="KXJ95294.1"/>
    </source>
</evidence>
<protein>
    <recommendedName>
        <fullName evidence="8">RNA-binding S4 domain-containing protein</fullName>
    </recommendedName>
</protein>
<dbReference type="PANTHER" id="PTHR11831">
    <property type="entry name" value="30S 40S RIBOSOMAL PROTEIN"/>
    <property type="match status" value="1"/>
</dbReference>
<dbReference type="PANTHER" id="PTHR11831:SF4">
    <property type="entry name" value="SMALL RIBOSOMAL SUBUNIT PROTEIN US4M"/>
    <property type="match status" value="1"/>
</dbReference>
<keyword evidence="2" id="KW-0699">rRNA-binding</keyword>
<evidence type="ECO:0000256" key="4">
    <source>
        <dbReference type="ARBA" id="ARBA00022980"/>
    </source>
</evidence>
<dbReference type="GO" id="GO:0042274">
    <property type="term" value="P:ribosomal small subunit biogenesis"/>
    <property type="evidence" value="ECO:0007669"/>
    <property type="project" value="TreeGrafter"/>
</dbReference>
<organism evidence="9 10">
    <name type="scientific">Microdochium bolleyi</name>
    <dbReference type="NCBI Taxonomy" id="196109"/>
    <lineage>
        <taxon>Eukaryota</taxon>
        <taxon>Fungi</taxon>
        <taxon>Dikarya</taxon>
        <taxon>Ascomycota</taxon>
        <taxon>Pezizomycotina</taxon>
        <taxon>Sordariomycetes</taxon>
        <taxon>Xylariomycetidae</taxon>
        <taxon>Xylariales</taxon>
        <taxon>Microdochiaceae</taxon>
        <taxon>Microdochium</taxon>
    </lineage>
</organism>
<dbReference type="FunCoup" id="A0A136JDT5">
    <property type="interactions" value="107"/>
</dbReference>
<feature type="compositionally biased region" description="Basic and acidic residues" evidence="7">
    <location>
        <begin position="338"/>
        <end position="355"/>
    </location>
</feature>
<feature type="domain" description="RNA-binding S4" evidence="8">
    <location>
        <begin position="130"/>
        <end position="190"/>
    </location>
</feature>
<dbReference type="CDD" id="cd00165">
    <property type="entry name" value="S4"/>
    <property type="match status" value="1"/>
</dbReference>
<dbReference type="PROSITE" id="PS50889">
    <property type="entry name" value="S4"/>
    <property type="match status" value="1"/>
</dbReference>
<dbReference type="OrthoDB" id="3356781at2759"/>
<reference evidence="10" key="1">
    <citation type="submission" date="2016-02" db="EMBL/GenBank/DDBJ databases">
        <title>Draft genome sequence of Microdochium bolleyi, a fungal endophyte of beachgrass.</title>
        <authorList>
            <consortium name="DOE Joint Genome Institute"/>
            <person name="David A.S."/>
            <person name="May G."/>
            <person name="Haridas S."/>
            <person name="Lim J."/>
            <person name="Wang M."/>
            <person name="Labutti K."/>
            <person name="Lipzen A."/>
            <person name="Barry K."/>
            <person name="Grigoriev I.V."/>
        </authorList>
    </citation>
    <scope>NUCLEOTIDE SEQUENCE [LARGE SCALE GENOMIC DNA]</scope>
    <source>
        <strain evidence="10">J235TASD1</strain>
    </source>
</reference>
<feature type="compositionally biased region" description="Basic residues" evidence="7">
    <location>
        <begin position="193"/>
        <end position="208"/>
    </location>
</feature>
<feature type="compositionally biased region" description="Acidic residues" evidence="7">
    <location>
        <begin position="212"/>
        <end position="238"/>
    </location>
</feature>
<keyword evidence="4" id="KW-0689">Ribosomal protein</keyword>
<keyword evidence="3 6" id="KW-0694">RNA-binding</keyword>
<dbReference type="EMBL" id="KQ964246">
    <property type="protein sequence ID" value="KXJ95294.1"/>
    <property type="molecule type" value="Genomic_DNA"/>
</dbReference>
<keyword evidence="5" id="KW-0687">Ribonucleoprotein</keyword>
<evidence type="ECO:0000256" key="7">
    <source>
        <dbReference type="SAM" id="MobiDB-lite"/>
    </source>
</evidence>
<dbReference type="Gene3D" id="3.10.290.10">
    <property type="entry name" value="RNA-binding S4 domain"/>
    <property type="match status" value="1"/>
</dbReference>
<evidence type="ECO:0000256" key="6">
    <source>
        <dbReference type="PROSITE-ProRule" id="PRU00182"/>
    </source>
</evidence>
<dbReference type="SMART" id="SM00363">
    <property type="entry name" value="S4"/>
    <property type="match status" value="1"/>
</dbReference>
<evidence type="ECO:0000256" key="5">
    <source>
        <dbReference type="ARBA" id="ARBA00023274"/>
    </source>
</evidence>
<evidence type="ECO:0000259" key="8">
    <source>
        <dbReference type="SMART" id="SM00363"/>
    </source>
</evidence>
<dbReference type="AlphaFoldDB" id="A0A136JDT5"/>
<keyword evidence="10" id="KW-1185">Reference proteome</keyword>
<dbReference type="GO" id="GO:0003735">
    <property type="term" value="F:structural constituent of ribosome"/>
    <property type="evidence" value="ECO:0007669"/>
    <property type="project" value="TreeGrafter"/>
</dbReference>
<feature type="region of interest" description="Disordered" evidence="7">
    <location>
        <begin position="326"/>
        <end position="355"/>
    </location>
</feature>
<dbReference type="Proteomes" id="UP000070501">
    <property type="component" value="Unassembled WGS sequence"/>
</dbReference>
<dbReference type="GO" id="GO:0005763">
    <property type="term" value="C:mitochondrial small ribosomal subunit"/>
    <property type="evidence" value="ECO:0007669"/>
    <property type="project" value="TreeGrafter"/>
</dbReference>